<dbReference type="RefSeq" id="WP_009579255.1">
    <property type="nucleotide sequence ID" value="NZ_AMZN01000026.1"/>
</dbReference>
<dbReference type="AlphaFoldDB" id="L8JXC7"/>
<keyword evidence="4" id="KW-1185">Reference proteome</keyword>
<dbReference type="PATRIC" id="fig|1237149.3.peg.1767"/>
<keyword evidence="1" id="KW-0732">Signal</keyword>
<evidence type="ECO:0000259" key="2">
    <source>
        <dbReference type="Pfam" id="PF01364"/>
    </source>
</evidence>
<organism evidence="3 4">
    <name type="scientific">Fulvivirga imtechensis AK7</name>
    <dbReference type="NCBI Taxonomy" id="1237149"/>
    <lineage>
        <taxon>Bacteria</taxon>
        <taxon>Pseudomonadati</taxon>
        <taxon>Bacteroidota</taxon>
        <taxon>Cytophagia</taxon>
        <taxon>Cytophagales</taxon>
        <taxon>Fulvivirgaceae</taxon>
        <taxon>Fulvivirga</taxon>
    </lineage>
</organism>
<dbReference type="Pfam" id="PF01364">
    <property type="entry name" value="Peptidase_C25"/>
    <property type="match status" value="1"/>
</dbReference>
<evidence type="ECO:0000313" key="4">
    <source>
        <dbReference type="Proteomes" id="UP000011135"/>
    </source>
</evidence>
<name>L8JXC7_9BACT</name>
<evidence type="ECO:0000313" key="3">
    <source>
        <dbReference type="EMBL" id="ELR72259.1"/>
    </source>
</evidence>
<dbReference type="InterPro" id="IPR029030">
    <property type="entry name" value="Caspase-like_dom_sf"/>
</dbReference>
<dbReference type="OrthoDB" id="9809780at2"/>
<feature type="domain" description="Gingipain" evidence="2">
    <location>
        <begin position="409"/>
        <end position="781"/>
    </location>
</feature>
<dbReference type="InterPro" id="IPR001769">
    <property type="entry name" value="Gingipain"/>
</dbReference>
<dbReference type="GO" id="GO:0008234">
    <property type="term" value="F:cysteine-type peptidase activity"/>
    <property type="evidence" value="ECO:0007669"/>
    <property type="project" value="InterPro"/>
</dbReference>
<gene>
    <name evidence="3" type="ORF">C900_01813</name>
</gene>
<dbReference type="CDD" id="cd02258">
    <property type="entry name" value="Peptidase_C25_N"/>
    <property type="match status" value="1"/>
</dbReference>
<protein>
    <recommendedName>
        <fullName evidence="2">Gingipain domain-containing protein</fullName>
    </recommendedName>
</protein>
<sequence length="1141" mass="126868">MSRLLQVIFCLVSVITLSIPVLSQPSNSVLAEGTWYKLAVAEEGIYKIDRKFLSDIGIDASSIDPRNIKIYGNGGGMLPQANNAPRLTDLVENSIWVNGESDGKFDNGDYVIFYAQGPDQYHYDESGTLIYERNIYSDLNFYFLTIGNDAGQRVKAQQDLGSDFQKIRRYNAISWFEKEAYNLLKSGREWYTDKFDVQTEKTYDFSFPGLMAGTEITITSSVMAQSFAQSTFKLSINGVALGEQNIAPVPDFREGAYRYSVKGRNDESTYTINSNQLSGNNQLSVTVAYEKNSSGRSIGYLNYLKLEAICELRLNDKYTIFRSLESLNNTNSAFEVKGVNDQVKIWDITSPLAPLNQQYSLSNGTASFGSSTTQLHSFVVFDPSKVITPIFAGEIASQNLRGMTTPDLLIVSHPDLLPEAKRLANFRSSNDNMTARVVTTQQVYNEFSSGKQDVTAIRDLAKHLFTKSDRLKYLLLFGKGSYDYKDILKNNTNLVPIYESRNSLHPLETYGSDDFYGFLEDDEGEWLEEPGGNHTLEIGIGRLPVTSLQQAKDMVDKLISYSTGTKNFGPWRNEVVFVADDGDNNIHIKQSDQLAVLIDTAFTSFNYNKLYLDAFPQISTPNGETSPKAREALDQAVEKGALVVNFTGHGGELGWMQERVLTLFMIEGWKNIRKLPLFVTATCEFGRHDDPQLASGGEMVVTHPNGGGIAIISTCRPVYSSSNFELNKAFYDEAFRKEGDSYLRLGDILRITKNNSIDKAIDYNQVGNRNFALLGDPSLKLNYPEKQIAIKSINDNSNKTDTLKALSLVTITGEVQNSNKSIDSHFDGELEVIVFDKESTLSTLGNQSSPYSYSSRENALFRGKSTISNGQFEVKFIVPKNMSYKPGKGKISLYAVDDDKKTDANGADIDVVFGGSATDVEQDNTGPKIKLYLGDTTYTGSGEVGANTLLVAKLYDESGINISQYGVGNNITATLDNETTFVLNDYYTASKDSYKEGLLLFPLNGLKKGKHTIQLKAWDTHNNSGEAVIEFTVADPNGLFITNFINSPNPFFDNTTLTFEHTRVGEDLEINLQIISRHAEVVEDIDFQVDESTARVNLFEWDGTNSSGKKLNAGIYIFKLSVRSMADGAKNQKYQKVIIIN</sequence>
<evidence type="ECO:0000256" key="1">
    <source>
        <dbReference type="ARBA" id="ARBA00022729"/>
    </source>
</evidence>
<proteinExistence type="predicted"/>
<dbReference type="Gene3D" id="3.40.50.10390">
    <property type="entry name" value="Gingipain r, domain 1"/>
    <property type="match status" value="1"/>
</dbReference>
<dbReference type="GO" id="GO:0006508">
    <property type="term" value="P:proteolysis"/>
    <property type="evidence" value="ECO:0007669"/>
    <property type="project" value="InterPro"/>
</dbReference>
<dbReference type="NCBIfam" id="NF033707">
    <property type="entry name" value="T9SS_sortase"/>
    <property type="match status" value="1"/>
</dbReference>
<accession>L8JXC7</accession>
<dbReference type="InterPro" id="IPR029031">
    <property type="entry name" value="Gingipain_N_sf"/>
</dbReference>
<dbReference type="SUPFAM" id="SSF52129">
    <property type="entry name" value="Caspase-like"/>
    <property type="match status" value="1"/>
</dbReference>
<dbReference type="STRING" id="1237149.C900_01813"/>
<reference evidence="3 4" key="1">
    <citation type="submission" date="2012-12" db="EMBL/GenBank/DDBJ databases">
        <title>Genome assembly of Fulvivirga imtechensis AK7.</title>
        <authorList>
            <person name="Nupur N."/>
            <person name="Khatri I."/>
            <person name="Kumar R."/>
            <person name="Subramanian S."/>
            <person name="Pinnaka A."/>
        </authorList>
    </citation>
    <scope>NUCLEOTIDE SEQUENCE [LARGE SCALE GENOMIC DNA]</scope>
    <source>
        <strain evidence="3 4">AK7</strain>
    </source>
</reference>
<dbReference type="Gene3D" id="2.60.40.4070">
    <property type="match status" value="1"/>
</dbReference>
<dbReference type="eggNOG" id="COG1572">
    <property type="taxonomic scope" value="Bacteria"/>
</dbReference>
<dbReference type="EMBL" id="AMZN01000026">
    <property type="protein sequence ID" value="ELR72259.1"/>
    <property type="molecule type" value="Genomic_DNA"/>
</dbReference>
<dbReference type="Gene3D" id="3.40.50.1460">
    <property type="match status" value="1"/>
</dbReference>
<comment type="caution">
    <text evidence="3">The sequence shown here is derived from an EMBL/GenBank/DDBJ whole genome shotgun (WGS) entry which is preliminary data.</text>
</comment>
<dbReference type="Proteomes" id="UP000011135">
    <property type="component" value="Unassembled WGS sequence"/>
</dbReference>